<evidence type="ECO:0000256" key="4">
    <source>
        <dbReference type="ARBA" id="ARBA00035174"/>
    </source>
</evidence>
<keyword evidence="2 5" id="KW-0689">Ribosomal protein</keyword>
<dbReference type="NCBIfam" id="TIGR00009">
    <property type="entry name" value="L28"/>
    <property type="match status" value="1"/>
</dbReference>
<dbReference type="PANTHER" id="PTHR13528">
    <property type="entry name" value="39S RIBOSOMAL PROTEIN L28, MITOCHONDRIAL"/>
    <property type="match status" value="1"/>
</dbReference>
<dbReference type="InterPro" id="IPR037147">
    <property type="entry name" value="Ribosomal_bL28_sf"/>
</dbReference>
<protein>
    <recommendedName>
        <fullName evidence="4 5">Large ribosomal subunit protein bL28</fullName>
    </recommendedName>
</protein>
<dbReference type="InterPro" id="IPR001383">
    <property type="entry name" value="Ribosomal_bL28_bact-type"/>
</dbReference>
<proteinExistence type="inferred from homology"/>
<dbReference type="EMBL" id="CP043494">
    <property type="protein sequence ID" value="WNG49432.1"/>
    <property type="molecule type" value="Genomic_DNA"/>
</dbReference>
<dbReference type="RefSeq" id="WP_395807325.1">
    <property type="nucleotide sequence ID" value="NZ_CP043494.1"/>
</dbReference>
<dbReference type="SUPFAM" id="SSF143800">
    <property type="entry name" value="L28p-like"/>
    <property type="match status" value="1"/>
</dbReference>
<evidence type="ECO:0000256" key="1">
    <source>
        <dbReference type="ARBA" id="ARBA00008760"/>
    </source>
</evidence>
<dbReference type="PANTHER" id="PTHR13528:SF2">
    <property type="entry name" value="LARGE RIBOSOMAL SUBUNIT PROTEIN BL28M"/>
    <property type="match status" value="1"/>
</dbReference>
<dbReference type="Pfam" id="PF00830">
    <property type="entry name" value="Ribosomal_L28"/>
    <property type="match status" value="1"/>
</dbReference>
<dbReference type="InterPro" id="IPR034704">
    <property type="entry name" value="Ribosomal_bL28/bL31-like_sf"/>
</dbReference>
<dbReference type="InterPro" id="IPR026569">
    <property type="entry name" value="Ribosomal_bL28"/>
</dbReference>
<evidence type="ECO:0000313" key="7">
    <source>
        <dbReference type="Proteomes" id="UP001611383"/>
    </source>
</evidence>
<dbReference type="Proteomes" id="UP001611383">
    <property type="component" value="Chromosome"/>
</dbReference>
<sequence length="78" mass="9019">MSKVCQVTGKRPLVGNNVSHANNKTKTRSLPNLQYHRYWVPSLNRFVRLRVSTHAIRIINKRGIERVVAELLARGERL</sequence>
<evidence type="ECO:0000256" key="3">
    <source>
        <dbReference type="ARBA" id="ARBA00023274"/>
    </source>
</evidence>
<dbReference type="GO" id="GO:0005840">
    <property type="term" value="C:ribosome"/>
    <property type="evidence" value="ECO:0007669"/>
    <property type="project" value="UniProtKB-KW"/>
</dbReference>
<keyword evidence="3 5" id="KW-0687">Ribonucleoprotein</keyword>
<dbReference type="Gene3D" id="2.30.170.40">
    <property type="entry name" value="Ribosomal protein L28/L24"/>
    <property type="match status" value="1"/>
</dbReference>
<organism evidence="6 7">
    <name type="scientific">Archangium minus</name>
    <dbReference type="NCBI Taxonomy" id="83450"/>
    <lineage>
        <taxon>Bacteria</taxon>
        <taxon>Pseudomonadati</taxon>
        <taxon>Myxococcota</taxon>
        <taxon>Myxococcia</taxon>
        <taxon>Myxococcales</taxon>
        <taxon>Cystobacterineae</taxon>
        <taxon>Archangiaceae</taxon>
        <taxon>Archangium</taxon>
    </lineage>
</organism>
<keyword evidence="7" id="KW-1185">Reference proteome</keyword>
<accession>A0ABY9X1Z7</accession>
<evidence type="ECO:0000256" key="5">
    <source>
        <dbReference type="HAMAP-Rule" id="MF_00373"/>
    </source>
</evidence>
<dbReference type="HAMAP" id="MF_00373">
    <property type="entry name" value="Ribosomal_bL28"/>
    <property type="match status" value="1"/>
</dbReference>
<evidence type="ECO:0000313" key="6">
    <source>
        <dbReference type="EMBL" id="WNG49432.1"/>
    </source>
</evidence>
<comment type="similarity">
    <text evidence="1 5">Belongs to the bacterial ribosomal protein bL28 family.</text>
</comment>
<evidence type="ECO:0000256" key="2">
    <source>
        <dbReference type="ARBA" id="ARBA00022980"/>
    </source>
</evidence>
<name>A0ABY9X1Z7_9BACT</name>
<reference evidence="6 7" key="1">
    <citation type="submission" date="2019-08" db="EMBL/GenBank/DDBJ databases">
        <title>Archangium and Cystobacter genomes.</title>
        <authorList>
            <person name="Chen I.-C.K."/>
            <person name="Wielgoss S."/>
        </authorList>
    </citation>
    <scope>NUCLEOTIDE SEQUENCE [LARGE SCALE GENOMIC DNA]</scope>
    <source>
        <strain evidence="6 7">Cbm 6</strain>
    </source>
</reference>
<gene>
    <name evidence="5 6" type="primary">rpmB</name>
    <name evidence="6" type="ORF">F0U60_38915</name>
</gene>